<protein>
    <recommendedName>
        <fullName evidence="11">G-protein coupled receptors family 3 profile domain-containing protein</fullName>
    </recommendedName>
</protein>
<evidence type="ECO:0000256" key="1">
    <source>
        <dbReference type="ARBA" id="ARBA00004141"/>
    </source>
</evidence>
<evidence type="ECO:0000256" key="3">
    <source>
        <dbReference type="ARBA" id="ARBA00022989"/>
    </source>
</evidence>
<dbReference type="SUPFAM" id="SSF53822">
    <property type="entry name" value="Periplasmic binding protein-like I"/>
    <property type="match status" value="1"/>
</dbReference>
<evidence type="ECO:0000256" key="10">
    <source>
        <dbReference type="SAM" id="Phobius"/>
    </source>
</evidence>
<keyword evidence="2 10" id="KW-0812">Transmembrane</keyword>
<evidence type="ECO:0000313" key="13">
    <source>
        <dbReference type="Proteomes" id="UP000077315"/>
    </source>
</evidence>
<dbReference type="InterPro" id="IPR028082">
    <property type="entry name" value="Peripla_BP_I"/>
</dbReference>
<dbReference type="GO" id="GO:0007214">
    <property type="term" value="P:gamma-aminobutyric acid signaling pathway"/>
    <property type="evidence" value="ECO:0007669"/>
    <property type="project" value="TreeGrafter"/>
</dbReference>
<keyword evidence="7" id="KW-0325">Glycoprotein</keyword>
<keyword evidence="13" id="KW-1185">Reference proteome</keyword>
<dbReference type="Proteomes" id="UP000077315">
    <property type="component" value="Unassembled WGS sequence"/>
</dbReference>
<feature type="transmembrane region" description="Helical" evidence="10">
    <location>
        <begin position="536"/>
        <end position="559"/>
    </location>
</feature>
<feature type="transmembrane region" description="Helical" evidence="10">
    <location>
        <begin position="758"/>
        <end position="780"/>
    </location>
</feature>
<dbReference type="AlphaFoldDB" id="A0A162NCI4"/>
<proteinExistence type="predicted"/>
<dbReference type="InterPro" id="IPR017978">
    <property type="entry name" value="GPCR_3_C"/>
</dbReference>
<dbReference type="CDD" id="cd15047">
    <property type="entry name" value="7tmC_GABA-B-like"/>
    <property type="match status" value="1"/>
</dbReference>
<evidence type="ECO:0000256" key="6">
    <source>
        <dbReference type="ARBA" id="ARBA00023170"/>
    </source>
</evidence>
<gene>
    <name evidence="12" type="ORF">PHYBLDRAFT_150754</name>
</gene>
<dbReference type="GO" id="GO:0038039">
    <property type="term" value="C:G protein-coupled receptor heterodimeric complex"/>
    <property type="evidence" value="ECO:0007669"/>
    <property type="project" value="TreeGrafter"/>
</dbReference>
<evidence type="ECO:0000256" key="4">
    <source>
        <dbReference type="ARBA" id="ARBA00023040"/>
    </source>
</evidence>
<dbReference type="STRING" id="763407.A0A162NCI4"/>
<dbReference type="GO" id="GO:0004965">
    <property type="term" value="F:G protein-coupled GABA receptor activity"/>
    <property type="evidence" value="ECO:0007669"/>
    <property type="project" value="InterPro"/>
</dbReference>
<dbReference type="OrthoDB" id="5984008at2759"/>
<dbReference type="InterPro" id="IPR000337">
    <property type="entry name" value="GPCR_3"/>
</dbReference>
<dbReference type="RefSeq" id="XP_018286124.1">
    <property type="nucleotide sequence ID" value="XM_018432543.1"/>
</dbReference>
<organism evidence="12 13">
    <name type="scientific">Phycomyces blakesleeanus (strain ATCC 8743b / DSM 1359 / FGSC 10004 / NBRC 33097 / NRRL 1555)</name>
    <dbReference type="NCBI Taxonomy" id="763407"/>
    <lineage>
        <taxon>Eukaryota</taxon>
        <taxon>Fungi</taxon>
        <taxon>Fungi incertae sedis</taxon>
        <taxon>Mucoromycota</taxon>
        <taxon>Mucoromycotina</taxon>
        <taxon>Mucoromycetes</taxon>
        <taxon>Mucorales</taxon>
        <taxon>Phycomycetaceae</taxon>
        <taxon>Phycomyces</taxon>
    </lineage>
</organism>
<feature type="region of interest" description="Disordered" evidence="9">
    <location>
        <begin position="1014"/>
        <end position="1056"/>
    </location>
</feature>
<dbReference type="VEuPathDB" id="FungiDB:PHYBLDRAFT_150754"/>
<evidence type="ECO:0000256" key="7">
    <source>
        <dbReference type="ARBA" id="ARBA00023180"/>
    </source>
</evidence>
<evidence type="ECO:0000313" key="12">
    <source>
        <dbReference type="EMBL" id="OAD68084.1"/>
    </source>
</evidence>
<evidence type="ECO:0000256" key="8">
    <source>
        <dbReference type="ARBA" id="ARBA00023224"/>
    </source>
</evidence>
<comment type="subcellular location">
    <subcellularLocation>
        <location evidence="1">Membrane</location>
        <topology evidence="1">Multi-pass membrane protein</topology>
    </subcellularLocation>
</comment>
<dbReference type="GeneID" id="28993449"/>
<keyword evidence="4" id="KW-0297">G-protein coupled receptor</keyword>
<dbReference type="Pfam" id="PF00003">
    <property type="entry name" value="7tm_3"/>
    <property type="match status" value="1"/>
</dbReference>
<dbReference type="InParanoid" id="A0A162NCI4"/>
<dbReference type="EMBL" id="KV440996">
    <property type="protein sequence ID" value="OAD68084.1"/>
    <property type="molecule type" value="Genomic_DNA"/>
</dbReference>
<dbReference type="Gene3D" id="3.40.50.2300">
    <property type="match status" value="2"/>
</dbReference>
<dbReference type="PRINTS" id="PR00248">
    <property type="entry name" value="GPCRMGR"/>
</dbReference>
<sequence>MLISPAFGHSHTTQKPNGKTHSSYLQYDASNNFTFVVTHRNGSTFVSPFVTGNLTELKVGVLLPFHQTDNNSTMQITLSGASAIRMAATEINVRQLIPGAYITLVEKDSYPKEVEGQAAITQAVFSAVSLIQEGVIGLIGDISSSWTSLSALMTSTLQIPQCSFSAVATSLSDKTQYGYFFRTIPTDLLYVDAALSFITSQGWPMIGILYSGDDFGQQLSENIIMKARMRGIIVKTYQSFYEDGPTSNIQQSINALMRSDARVILVAAEGKALTAALTVAANSGYISDSSVWLMFGEATVPLIDSIDRFNRVIAQRIRAPDSIQTVVRYAGLTGLNQKTSQAVDPAEYAARVTTYIRPIDFNTTFSGGVFMFRSRMDLTGYSPFDEFMEKWSRLDPKIYPFGGQTDIISNEGLAYSCMMTMAQGFNHAIHNSTNSTSALTQLALGQLGQYLTPSAFNVSFLGPQGPVLLDQNGDMSVGNFRIYNLQNGSKVEIGNILAGKLNLTLAPIYHDGTTKVPTGVPPRTYINPGYSSPTSIILLVISSFGTLFAVCTILLVLLFRKREVFKASSPLFCVLELVGFILAYISVYFFLGYRTRVDCIVIPVTFHLGYSLVLGNLIAKNYRVYRIFNNIFITRTVVTDLQLLKVSGGILLVDAVLLVSWLCFSDIQAVKIPVSNNSYFVGCSYHGKTHPTFVWILTSFAAGQLIIATFLAIQTRSVGRKYSKYSEYKQIGISVYNIFFSALIGFIIYYMPATDYFTRHYLTATMIVWASTFSLFALFIPKLLKFFSRASVNTQANGKASDLTGRQRPPPSQDCTDFTDKIDGEGQMEHYNGDLLTLDQAANGDTPIDGDLSRSQGRKQRPVLHRQHGPIDALLGSKGIQLDAHEARMPIQHVFRYLPFLAAWDMKNIILFPSHGYFSWISERSNKGRVFGYSHASPNSLSPEAFILKVHGLGLWDVLIQVSDKQTLEQWCDWFNQKNVQKPRSRRCSFITSRTYFTSQAQLTLTATDSSVGRNFLGDGRRESEASMELPPIPHQNHQNHQNHQHPHDSNNLFSGLPILKEHTDERLSHDSLFSFKQEPPL</sequence>
<keyword evidence="6" id="KW-0675">Receptor</keyword>
<keyword evidence="5 10" id="KW-0472">Membrane</keyword>
<feature type="transmembrane region" description="Helical" evidence="10">
    <location>
        <begin position="651"/>
        <end position="672"/>
    </location>
</feature>
<feature type="transmembrane region" description="Helical" evidence="10">
    <location>
        <begin position="692"/>
        <end position="713"/>
    </location>
</feature>
<feature type="compositionally biased region" description="Polar residues" evidence="9">
    <location>
        <begin position="10"/>
        <end position="21"/>
    </location>
</feature>
<evidence type="ECO:0000256" key="5">
    <source>
        <dbReference type="ARBA" id="ARBA00023136"/>
    </source>
</evidence>
<dbReference type="PRINTS" id="PR01176">
    <property type="entry name" value="GABABRECEPTR"/>
</dbReference>
<feature type="transmembrane region" description="Helical" evidence="10">
    <location>
        <begin position="733"/>
        <end position="752"/>
    </location>
</feature>
<dbReference type="PANTHER" id="PTHR10519:SF20">
    <property type="entry name" value="G-PROTEIN COUPLED RECEPTOR 156-RELATED"/>
    <property type="match status" value="1"/>
</dbReference>
<feature type="transmembrane region" description="Helical" evidence="10">
    <location>
        <begin position="600"/>
        <end position="619"/>
    </location>
</feature>
<name>A0A162NCI4_PHYB8</name>
<keyword evidence="3 10" id="KW-1133">Transmembrane helix</keyword>
<dbReference type="Pfam" id="PF01094">
    <property type="entry name" value="ANF_receptor"/>
    <property type="match status" value="1"/>
</dbReference>
<feature type="region of interest" description="Disordered" evidence="9">
    <location>
        <begin position="1"/>
        <end position="21"/>
    </location>
</feature>
<feature type="domain" description="G-protein coupled receptors family 3 profile" evidence="11">
    <location>
        <begin position="534"/>
        <end position="802"/>
    </location>
</feature>
<accession>A0A162NCI4</accession>
<keyword evidence="8" id="KW-0807">Transducer</keyword>
<evidence type="ECO:0000259" key="11">
    <source>
        <dbReference type="PROSITE" id="PS50259"/>
    </source>
</evidence>
<dbReference type="InterPro" id="IPR002455">
    <property type="entry name" value="GPCR3_GABA-B"/>
</dbReference>
<evidence type="ECO:0000256" key="9">
    <source>
        <dbReference type="SAM" id="MobiDB-lite"/>
    </source>
</evidence>
<dbReference type="InterPro" id="IPR001828">
    <property type="entry name" value="ANF_lig-bd_rcpt"/>
</dbReference>
<feature type="region of interest" description="Disordered" evidence="9">
    <location>
        <begin position="798"/>
        <end position="818"/>
    </location>
</feature>
<dbReference type="PROSITE" id="PS50259">
    <property type="entry name" value="G_PROTEIN_RECEP_F3_4"/>
    <property type="match status" value="1"/>
</dbReference>
<evidence type="ECO:0000256" key="2">
    <source>
        <dbReference type="ARBA" id="ARBA00022692"/>
    </source>
</evidence>
<dbReference type="PANTHER" id="PTHR10519">
    <property type="entry name" value="GABA-B RECEPTOR"/>
    <property type="match status" value="1"/>
</dbReference>
<feature type="transmembrane region" description="Helical" evidence="10">
    <location>
        <begin position="571"/>
        <end position="594"/>
    </location>
</feature>
<reference evidence="13" key="1">
    <citation type="submission" date="2015-06" db="EMBL/GenBank/DDBJ databases">
        <title>Expansion of signal transduction pathways in fungi by whole-genome duplication.</title>
        <authorList>
            <consortium name="DOE Joint Genome Institute"/>
            <person name="Corrochano L.M."/>
            <person name="Kuo A."/>
            <person name="Marcet-Houben M."/>
            <person name="Polaino S."/>
            <person name="Salamov A."/>
            <person name="Villalobos J.M."/>
            <person name="Alvarez M.I."/>
            <person name="Avalos J."/>
            <person name="Benito E.P."/>
            <person name="Benoit I."/>
            <person name="Burger G."/>
            <person name="Camino L.P."/>
            <person name="Canovas D."/>
            <person name="Cerda-Olmedo E."/>
            <person name="Cheng J.-F."/>
            <person name="Dominguez A."/>
            <person name="Elias M."/>
            <person name="Eslava A.P."/>
            <person name="Glaser F."/>
            <person name="Grimwood J."/>
            <person name="Gutierrez G."/>
            <person name="Heitman J."/>
            <person name="Henrissat B."/>
            <person name="Iturriaga E.A."/>
            <person name="Lang B.F."/>
            <person name="Lavin J.L."/>
            <person name="Lee S."/>
            <person name="Li W."/>
            <person name="Lindquist E."/>
            <person name="Lopez-Garcia S."/>
            <person name="Luque E.M."/>
            <person name="Marcos A.T."/>
            <person name="Martin J."/>
            <person name="McCluskey K."/>
            <person name="Medina H.R."/>
            <person name="Miralles-Duran A."/>
            <person name="Miyazaki A."/>
            <person name="Munoz-Torres E."/>
            <person name="Oguiza J.A."/>
            <person name="Ohm R."/>
            <person name="Olmedo M."/>
            <person name="Orejas M."/>
            <person name="Ortiz-Castellanos L."/>
            <person name="Pisabarro A.G."/>
            <person name="Rodriguez-Romero J."/>
            <person name="Ruiz-Herrera J."/>
            <person name="Ruiz-Vazquez R."/>
            <person name="Sanz C."/>
            <person name="Schackwitz W."/>
            <person name="Schmutz J."/>
            <person name="Shahriari M."/>
            <person name="Shelest E."/>
            <person name="Silva-Franco F."/>
            <person name="Soanes D."/>
            <person name="Syed K."/>
            <person name="Tagua V.G."/>
            <person name="Talbot N.J."/>
            <person name="Thon M."/>
            <person name="De vries R.P."/>
            <person name="Wiebenga A."/>
            <person name="Yadav J.S."/>
            <person name="Braun E.L."/>
            <person name="Baker S."/>
            <person name="Garre V."/>
            <person name="Horwitz B."/>
            <person name="Torres-Martinez S."/>
            <person name="Idnurm A."/>
            <person name="Herrera-Estrella A."/>
            <person name="Gabaldon T."/>
            <person name="Grigoriev I.V."/>
        </authorList>
    </citation>
    <scope>NUCLEOTIDE SEQUENCE [LARGE SCALE GENOMIC DNA]</scope>
    <source>
        <strain evidence="13">NRRL 1555(-)</strain>
    </source>
</reference>